<keyword evidence="1" id="KW-0472">Membrane</keyword>
<dbReference type="Proteomes" id="UP000830116">
    <property type="component" value="Chromosome"/>
</dbReference>
<feature type="transmembrane region" description="Helical" evidence="1">
    <location>
        <begin position="12"/>
        <end position="31"/>
    </location>
</feature>
<dbReference type="InterPro" id="IPR003399">
    <property type="entry name" value="Mce/MlaD"/>
</dbReference>
<protein>
    <submittedName>
        <fullName evidence="3">MlaD family protein</fullName>
    </submittedName>
</protein>
<keyword evidence="1" id="KW-1133">Transmembrane helix</keyword>
<gene>
    <name evidence="3" type="ORF">MNR06_14210</name>
</gene>
<keyword evidence="4" id="KW-1185">Reference proteome</keyword>
<sequence length="274" mass="29667">MESHTSTQLKVGIFLAVGAVLIMASLFFLGADRALFTSYVRLHAHFDQVQGLSVGSVVSLSGVTVGNVEAITFLPEVNALDVKMKVDADYIPRIRQGSQVEIRTQGALGDKFVFIIPGDPRAEVVKEGEVLQIAKATDVLGIISERGNETNRIFDIINELYKMTHAMNENNRMGRLMGNLETASTSLTLASKEAQKLATQLNESATGDKFASSLNKLDSILTKIDKGQGSLGALINDPSLHNQLKAMVGANDRKDHVKSLLRQSIDQGTKATKD</sequence>
<organism evidence="3 4">
    <name type="scientific">Bdellovibrio reynosensis</name>
    <dbReference type="NCBI Taxonomy" id="2835041"/>
    <lineage>
        <taxon>Bacteria</taxon>
        <taxon>Pseudomonadati</taxon>
        <taxon>Bdellovibrionota</taxon>
        <taxon>Bdellovibrionia</taxon>
        <taxon>Bdellovibrionales</taxon>
        <taxon>Pseudobdellovibrionaceae</taxon>
        <taxon>Bdellovibrio</taxon>
    </lineage>
</organism>
<accession>A0ABY4CAY8</accession>
<dbReference type="PANTHER" id="PTHR33371:SF4">
    <property type="entry name" value="INTERMEMBRANE PHOSPHOLIPID TRANSPORT SYSTEM BINDING PROTEIN MLAD"/>
    <property type="match status" value="1"/>
</dbReference>
<evidence type="ECO:0000256" key="1">
    <source>
        <dbReference type="SAM" id="Phobius"/>
    </source>
</evidence>
<reference evidence="3" key="1">
    <citation type="submission" date="2022-03" db="EMBL/GenBank/DDBJ databases">
        <title>Genome Identification and Characterization of new species Bdellovibrio reynosense LBG001 sp. nov. from a Mexico soil sample.</title>
        <authorList>
            <person name="Camilli A."/>
            <person name="Ajao Y."/>
            <person name="Guo X."/>
        </authorList>
    </citation>
    <scope>NUCLEOTIDE SEQUENCE</scope>
    <source>
        <strain evidence="3">LBG001</strain>
    </source>
</reference>
<name>A0ABY4CAY8_9BACT</name>
<dbReference type="EMBL" id="CP093442">
    <property type="protein sequence ID" value="UOF00851.1"/>
    <property type="molecule type" value="Genomic_DNA"/>
</dbReference>
<proteinExistence type="predicted"/>
<keyword evidence="1" id="KW-0812">Transmembrane</keyword>
<dbReference type="InterPro" id="IPR052336">
    <property type="entry name" value="MlaD_Phospholipid_Transporter"/>
</dbReference>
<feature type="domain" description="Mce/MlaD" evidence="2">
    <location>
        <begin position="39"/>
        <end position="118"/>
    </location>
</feature>
<evidence type="ECO:0000313" key="3">
    <source>
        <dbReference type="EMBL" id="UOF00851.1"/>
    </source>
</evidence>
<dbReference type="RefSeq" id="WP_243537025.1">
    <property type="nucleotide sequence ID" value="NZ_CP093442.1"/>
</dbReference>
<dbReference type="Pfam" id="PF02470">
    <property type="entry name" value="MlaD"/>
    <property type="match status" value="1"/>
</dbReference>
<dbReference type="PANTHER" id="PTHR33371">
    <property type="entry name" value="INTERMEMBRANE PHOSPHOLIPID TRANSPORT SYSTEM BINDING PROTEIN MLAD-RELATED"/>
    <property type="match status" value="1"/>
</dbReference>
<evidence type="ECO:0000313" key="4">
    <source>
        <dbReference type="Proteomes" id="UP000830116"/>
    </source>
</evidence>
<evidence type="ECO:0000259" key="2">
    <source>
        <dbReference type="Pfam" id="PF02470"/>
    </source>
</evidence>